<protein>
    <submittedName>
        <fullName evidence="3">D-inositol-3-phosphate glycosyltransferase</fullName>
        <ecNumber evidence="3">2.4.1.250</ecNumber>
    </submittedName>
</protein>
<dbReference type="Pfam" id="PF00534">
    <property type="entry name" value="Glycos_transf_1"/>
    <property type="match status" value="1"/>
</dbReference>
<feature type="domain" description="Glycosyl transferase family 1" evidence="1">
    <location>
        <begin position="181"/>
        <end position="326"/>
    </location>
</feature>
<reference evidence="3" key="1">
    <citation type="submission" date="2021-11" db="EMBL/GenBank/DDBJ databases">
        <authorList>
            <person name="Rodrigo-Torres L."/>
            <person name="Arahal R. D."/>
            <person name="Lucena T."/>
        </authorList>
    </citation>
    <scope>NUCLEOTIDE SEQUENCE</scope>
    <source>
        <strain evidence="3">CECT 7929</strain>
    </source>
</reference>
<dbReference type="PANTHER" id="PTHR45947">
    <property type="entry name" value="SULFOQUINOVOSYL TRANSFERASE SQD2"/>
    <property type="match status" value="1"/>
</dbReference>
<evidence type="ECO:0000259" key="2">
    <source>
        <dbReference type="Pfam" id="PF13439"/>
    </source>
</evidence>
<evidence type="ECO:0000313" key="4">
    <source>
        <dbReference type="Proteomes" id="UP000838672"/>
    </source>
</evidence>
<dbReference type="RefSeq" id="WP_237467231.1">
    <property type="nucleotide sequence ID" value="NZ_CAKLDI010000001.1"/>
</dbReference>
<dbReference type="GO" id="GO:0102710">
    <property type="term" value="F:D-inositol-3-phosphate glycosyltransferase activity"/>
    <property type="evidence" value="ECO:0007669"/>
    <property type="project" value="UniProtKB-EC"/>
</dbReference>
<keyword evidence="3" id="KW-0808">Transferase</keyword>
<evidence type="ECO:0000313" key="3">
    <source>
        <dbReference type="EMBL" id="CAH0534500.1"/>
    </source>
</evidence>
<dbReference type="EMBL" id="CAKLDI010000001">
    <property type="protein sequence ID" value="CAH0534500.1"/>
    <property type="molecule type" value="Genomic_DNA"/>
</dbReference>
<evidence type="ECO:0000259" key="1">
    <source>
        <dbReference type="Pfam" id="PF00534"/>
    </source>
</evidence>
<dbReference type="InterPro" id="IPR028098">
    <property type="entry name" value="Glyco_trans_4-like_N"/>
</dbReference>
<organism evidence="3 4">
    <name type="scientific">Vibrio stylophorae</name>
    <dbReference type="NCBI Taxonomy" id="659351"/>
    <lineage>
        <taxon>Bacteria</taxon>
        <taxon>Pseudomonadati</taxon>
        <taxon>Pseudomonadota</taxon>
        <taxon>Gammaproteobacteria</taxon>
        <taxon>Vibrionales</taxon>
        <taxon>Vibrionaceae</taxon>
        <taxon>Vibrio</taxon>
    </lineage>
</organism>
<dbReference type="InterPro" id="IPR050194">
    <property type="entry name" value="Glycosyltransferase_grp1"/>
</dbReference>
<accession>A0ABN8DUN3</accession>
<feature type="domain" description="Glycosyltransferase subfamily 4-like N-terminal" evidence="2">
    <location>
        <begin position="13"/>
        <end position="171"/>
    </location>
</feature>
<dbReference type="Gene3D" id="3.40.50.2000">
    <property type="entry name" value="Glycogen Phosphorylase B"/>
    <property type="match status" value="2"/>
</dbReference>
<name>A0ABN8DUN3_9VIBR</name>
<dbReference type="EC" id="2.4.1.250" evidence="3"/>
<gene>
    <name evidence="3" type="primary">mshA_2</name>
    <name evidence="3" type="ORF">VST7929_02443</name>
</gene>
<sequence length="358" mass="40497">MTRVLMLVQHLRPGGIERMTLDLAQALNEQNQSQVHIAALEDSQAQAFGYWPALASYRFPLHFLNKQDGLDWRCIYQLRHLMKDQKIDVLHSHHIGPLLYGRLASLGLSLKHIHTEHDSWHFDSRKARWLTRLALLGRPQLIADADSVSHALQHIDLTPEKVITNGVNCQRFQPKEQRQARHHLRLPRHAFIFGCAGRFVPEKGLDRALNMLAQLPKHAHLAIAGDGPQRKFLQAHCEAINIRDRVHFLGQIEDMPLFYQSLDCFCLPSRKEGLPFAILEAQACGIPVLANNVGAVASLLAPGSHLVDADILKSLVAGATTMMNAAHDPKQLHQFIRRHADFETMCRHYLDCYQGAQT</sequence>
<keyword evidence="4" id="KW-1185">Reference proteome</keyword>
<dbReference type="Pfam" id="PF13439">
    <property type="entry name" value="Glyco_transf_4"/>
    <property type="match status" value="1"/>
</dbReference>
<keyword evidence="3" id="KW-0328">Glycosyltransferase</keyword>
<dbReference type="SUPFAM" id="SSF53756">
    <property type="entry name" value="UDP-Glycosyltransferase/glycogen phosphorylase"/>
    <property type="match status" value="1"/>
</dbReference>
<comment type="caution">
    <text evidence="3">The sequence shown here is derived from an EMBL/GenBank/DDBJ whole genome shotgun (WGS) entry which is preliminary data.</text>
</comment>
<dbReference type="PANTHER" id="PTHR45947:SF3">
    <property type="entry name" value="SULFOQUINOVOSYL TRANSFERASE SQD2"/>
    <property type="match status" value="1"/>
</dbReference>
<proteinExistence type="predicted"/>
<dbReference type="Proteomes" id="UP000838672">
    <property type="component" value="Unassembled WGS sequence"/>
</dbReference>
<dbReference type="InterPro" id="IPR001296">
    <property type="entry name" value="Glyco_trans_1"/>
</dbReference>